<dbReference type="GO" id="GO:0061630">
    <property type="term" value="F:ubiquitin protein ligase activity"/>
    <property type="evidence" value="ECO:0007669"/>
    <property type="project" value="UniProtKB-EC"/>
</dbReference>
<evidence type="ECO:0000256" key="6">
    <source>
        <dbReference type="ARBA" id="ARBA00022786"/>
    </source>
</evidence>
<evidence type="ECO:0000256" key="4">
    <source>
        <dbReference type="ARBA" id="ARBA00022723"/>
    </source>
</evidence>
<accession>A0A2H9TH82</accession>
<evidence type="ECO:0000256" key="2">
    <source>
        <dbReference type="ARBA" id="ARBA00012483"/>
    </source>
</evidence>
<keyword evidence="5 8" id="KW-0863">Zinc-finger</keyword>
<comment type="caution">
    <text evidence="10">The sequence shown here is derived from an EMBL/GenBank/DDBJ whole genome shotgun (WGS) entry which is preliminary data.</text>
</comment>
<keyword evidence="7" id="KW-0862">Zinc</keyword>
<evidence type="ECO:0000256" key="3">
    <source>
        <dbReference type="ARBA" id="ARBA00022679"/>
    </source>
</evidence>
<gene>
    <name evidence="10" type="ORF">PSACC_03123</name>
</gene>
<dbReference type="EC" id="2.3.2.27" evidence="2"/>
<dbReference type="STRING" id="1246581.A0A2H9TH82"/>
<dbReference type="GO" id="GO:0008270">
    <property type="term" value="F:zinc ion binding"/>
    <property type="evidence" value="ECO:0007669"/>
    <property type="project" value="UniProtKB-KW"/>
</dbReference>
<protein>
    <recommendedName>
        <fullName evidence="2">RING-type E3 ubiquitin transferase</fullName>
        <ecNumber evidence="2">2.3.2.27</ecNumber>
    </recommendedName>
</protein>
<feature type="domain" description="RING-type" evidence="9">
    <location>
        <begin position="137"/>
        <end position="178"/>
    </location>
</feature>
<evidence type="ECO:0000259" key="9">
    <source>
        <dbReference type="PROSITE" id="PS50089"/>
    </source>
</evidence>
<keyword evidence="3" id="KW-0808">Transferase</keyword>
<dbReference type="PANTHER" id="PTHR45931">
    <property type="entry name" value="SI:CH211-59O9.10"/>
    <property type="match status" value="1"/>
</dbReference>
<name>A0A2H9TH82_9FUNG</name>
<keyword evidence="11" id="KW-1185">Reference proteome</keyword>
<dbReference type="CDD" id="cd16454">
    <property type="entry name" value="RING-H2_PA-TM-RING"/>
    <property type="match status" value="1"/>
</dbReference>
<keyword evidence="4" id="KW-0479">Metal-binding</keyword>
<organism evidence="10 11">
    <name type="scientific">Paramicrosporidium saccamoebae</name>
    <dbReference type="NCBI Taxonomy" id="1246581"/>
    <lineage>
        <taxon>Eukaryota</taxon>
        <taxon>Fungi</taxon>
        <taxon>Fungi incertae sedis</taxon>
        <taxon>Cryptomycota</taxon>
        <taxon>Cryptomycota incertae sedis</taxon>
        <taxon>Paramicrosporidium</taxon>
    </lineage>
</organism>
<sequence length="185" mass="20648">MDRHVCYQCGRSFDLLPSAPINCPHCNSEFVERLEPPTQPAVESTEGFISGPINGLHRFPGGFLFTTGNMDSISLPELIRMVVQSPSLGRDPREYIFSDTAFQGLLDRLMGEGHCTVGMSDPALSTLKRERNSEGECIICQEQYQPEDETIRLDCGHLFHAGCVVPWLKKVASCPVCRFNVLKKE</sequence>
<dbReference type="Proteomes" id="UP000240830">
    <property type="component" value="Unassembled WGS sequence"/>
</dbReference>
<proteinExistence type="predicted"/>
<comment type="catalytic activity">
    <reaction evidence="1">
        <text>S-ubiquitinyl-[E2 ubiquitin-conjugating enzyme]-L-cysteine + [acceptor protein]-L-lysine = [E2 ubiquitin-conjugating enzyme]-L-cysteine + N(6)-ubiquitinyl-[acceptor protein]-L-lysine.</text>
        <dbReference type="EC" id="2.3.2.27"/>
    </reaction>
</comment>
<dbReference type="Pfam" id="PF14369">
    <property type="entry name" value="Zn_ribbon_19"/>
    <property type="match status" value="1"/>
</dbReference>
<reference evidence="10 11" key="1">
    <citation type="submission" date="2016-10" db="EMBL/GenBank/DDBJ databases">
        <title>The genome of Paramicrosporidium saccamoebae is the missing link in understanding Cryptomycota and Microsporidia evolution.</title>
        <authorList>
            <person name="Quandt C.A."/>
            <person name="Beaudet D."/>
            <person name="Corsaro D."/>
            <person name="Michel R."/>
            <person name="Corradi N."/>
            <person name="James T."/>
        </authorList>
    </citation>
    <scope>NUCLEOTIDE SEQUENCE [LARGE SCALE GENOMIC DNA]</scope>
    <source>
        <strain evidence="10 11">KSL3</strain>
    </source>
</reference>
<evidence type="ECO:0000256" key="8">
    <source>
        <dbReference type="PROSITE-ProRule" id="PRU00175"/>
    </source>
</evidence>
<dbReference type="Gene3D" id="3.30.40.10">
    <property type="entry name" value="Zinc/RING finger domain, C3HC4 (zinc finger)"/>
    <property type="match status" value="1"/>
</dbReference>
<dbReference type="SUPFAM" id="SSF57850">
    <property type="entry name" value="RING/U-box"/>
    <property type="match status" value="1"/>
</dbReference>
<dbReference type="InterPro" id="IPR013083">
    <property type="entry name" value="Znf_RING/FYVE/PHD"/>
</dbReference>
<dbReference type="AlphaFoldDB" id="A0A2H9TH82"/>
<dbReference type="PROSITE" id="PS50089">
    <property type="entry name" value="ZF_RING_2"/>
    <property type="match status" value="1"/>
</dbReference>
<keyword evidence="6" id="KW-0833">Ubl conjugation pathway</keyword>
<dbReference type="EMBL" id="MTSL01000191">
    <property type="protein sequence ID" value="PJF17075.1"/>
    <property type="molecule type" value="Genomic_DNA"/>
</dbReference>
<dbReference type="InterPro" id="IPR039525">
    <property type="entry name" value="RNF126-like_zinc-ribbon"/>
</dbReference>
<dbReference type="GO" id="GO:0006511">
    <property type="term" value="P:ubiquitin-dependent protein catabolic process"/>
    <property type="evidence" value="ECO:0007669"/>
    <property type="project" value="TreeGrafter"/>
</dbReference>
<evidence type="ECO:0000256" key="7">
    <source>
        <dbReference type="ARBA" id="ARBA00022833"/>
    </source>
</evidence>
<dbReference type="OrthoDB" id="8062037at2759"/>
<dbReference type="InterPro" id="IPR051834">
    <property type="entry name" value="RING_finger_E3_ligase"/>
</dbReference>
<dbReference type="Pfam" id="PF13639">
    <property type="entry name" value="zf-RING_2"/>
    <property type="match status" value="1"/>
</dbReference>
<evidence type="ECO:0000313" key="11">
    <source>
        <dbReference type="Proteomes" id="UP000240830"/>
    </source>
</evidence>
<dbReference type="PANTHER" id="PTHR45931:SF3">
    <property type="entry name" value="RING ZINC FINGER-CONTAINING PROTEIN"/>
    <property type="match status" value="1"/>
</dbReference>
<evidence type="ECO:0000256" key="5">
    <source>
        <dbReference type="ARBA" id="ARBA00022771"/>
    </source>
</evidence>
<dbReference type="GO" id="GO:0005634">
    <property type="term" value="C:nucleus"/>
    <property type="evidence" value="ECO:0007669"/>
    <property type="project" value="TreeGrafter"/>
</dbReference>
<evidence type="ECO:0000256" key="1">
    <source>
        <dbReference type="ARBA" id="ARBA00000900"/>
    </source>
</evidence>
<dbReference type="InterPro" id="IPR001841">
    <property type="entry name" value="Znf_RING"/>
</dbReference>
<evidence type="ECO:0000313" key="10">
    <source>
        <dbReference type="EMBL" id="PJF17075.1"/>
    </source>
</evidence>
<dbReference type="SMART" id="SM00184">
    <property type="entry name" value="RING"/>
    <property type="match status" value="1"/>
</dbReference>